<proteinExistence type="predicted"/>
<dbReference type="GO" id="GO:0022857">
    <property type="term" value="F:transmembrane transporter activity"/>
    <property type="evidence" value="ECO:0007669"/>
    <property type="project" value="InterPro"/>
</dbReference>
<organism evidence="2">
    <name type="scientific">candidate division WOR-3 bacterium</name>
    <dbReference type="NCBI Taxonomy" id="2052148"/>
    <lineage>
        <taxon>Bacteria</taxon>
        <taxon>Bacteria division WOR-3</taxon>
    </lineage>
</organism>
<keyword evidence="1" id="KW-0812">Transmembrane</keyword>
<sequence>MYRINRGIFVMIIGFSESINSILLFISFVSIFYSMVFPVINTAFSIKKRYSEMFGYFTSAQSAGWALAGFLAGILSKYGNSGIKIIYLISGMIWILSVIIFYIFYPEEAEIEREKQVEKIIIKKEYIFFLSGIFILEGGITLGYGLLSIRLYEILDKSKFLYGLIWATFPATLSVLAGPLWGKIVGKYGGIKILLFLSVIYPLNIIALNFSTRIITSILWVLPL</sequence>
<name>A0A7V3ZSJ5_UNCW3</name>
<dbReference type="InterPro" id="IPR036259">
    <property type="entry name" value="MFS_trans_sf"/>
</dbReference>
<dbReference type="SUPFAM" id="SSF103473">
    <property type="entry name" value="MFS general substrate transporter"/>
    <property type="match status" value="1"/>
</dbReference>
<evidence type="ECO:0000313" key="2">
    <source>
        <dbReference type="EMBL" id="HGK53575.1"/>
    </source>
</evidence>
<feature type="transmembrane region" description="Helical" evidence="1">
    <location>
        <begin position="126"/>
        <end position="147"/>
    </location>
</feature>
<keyword evidence="1" id="KW-0472">Membrane</keyword>
<dbReference type="Gene3D" id="1.20.1250.20">
    <property type="entry name" value="MFS general substrate transporter like domains"/>
    <property type="match status" value="1"/>
</dbReference>
<reference evidence="2" key="1">
    <citation type="journal article" date="2020" name="mSystems">
        <title>Genome- and Community-Level Interaction Insights into Carbon Utilization and Element Cycling Functions of Hydrothermarchaeota in Hydrothermal Sediment.</title>
        <authorList>
            <person name="Zhou Z."/>
            <person name="Liu Y."/>
            <person name="Xu W."/>
            <person name="Pan J."/>
            <person name="Luo Z.H."/>
            <person name="Li M."/>
        </authorList>
    </citation>
    <scope>NUCLEOTIDE SEQUENCE [LARGE SCALE GENOMIC DNA]</scope>
    <source>
        <strain evidence="2">SpSt-695</strain>
    </source>
</reference>
<keyword evidence="1" id="KW-1133">Transmembrane helix</keyword>
<feature type="transmembrane region" description="Helical" evidence="1">
    <location>
        <begin position="193"/>
        <end position="222"/>
    </location>
</feature>
<dbReference type="AlphaFoldDB" id="A0A7V3ZSJ5"/>
<feature type="transmembrane region" description="Helical" evidence="1">
    <location>
        <begin position="85"/>
        <end position="105"/>
    </location>
</feature>
<comment type="caution">
    <text evidence="2">The sequence shown here is derived from an EMBL/GenBank/DDBJ whole genome shotgun (WGS) entry which is preliminary data.</text>
</comment>
<dbReference type="InterPro" id="IPR011701">
    <property type="entry name" value="MFS"/>
</dbReference>
<feature type="transmembrane region" description="Helical" evidence="1">
    <location>
        <begin position="159"/>
        <end position="181"/>
    </location>
</feature>
<gene>
    <name evidence="2" type="ORF">ENU72_00955</name>
</gene>
<dbReference type="EMBL" id="DTDP01000037">
    <property type="protein sequence ID" value="HGK53575.1"/>
    <property type="molecule type" value="Genomic_DNA"/>
</dbReference>
<accession>A0A7V3ZSJ5</accession>
<protein>
    <submittedName>
        <fullName evidence="2">MFS transporter</fullName>
    </submittedName>
</protein>
<evidence type="ECO:0000256" key="1">
    <source>
        <dbReference type="SAM" id="Phobius"/>
    </source>
</evidence>
<feature type="transmembrane region" description="Helical" evidence="1">
    <location>
        <begin position="56"/>
        <end position="79"/>
    </location>
</feature>
<dbReference type="Pfam" id="PF07690">
    <property type="entry name" value="MFS_1"/>
    <property type="match status" value="1"/>
</dbReference>